<sequence length="303" mass="33390">MLCFNCTAIAAEAPVEAQELYGILSEQLESGKYDFDKRTDTVRFISGDELVNALDDVNAICSKSDDGAYVRLQDVYSVSAQEYNAVVSAVSAVTESKSDFSVRYSLSGANFISIDLDELFDFISNFEREADGDIFEAKLITKSFSGYDAARPVQYDEDDVRNKCTLSADEINAALFGELEGYADKLIELQSEYGIGLDYAVAVADLETKCGTLGYGKTKSNLFNIRYNSGEYKDYTGEEDPVAASLEDFFKLISQEYVDPNGDYSCGADIDSIGVIYAENPNWSETVKSCVWGFYNRAAMGNL</sequence>
<comment type="caution">
    <text evidence="1">The sequence shown here is derived from an EMBL/GenBank/DDBJ whole genome shotgun (WGS) entry which is preliminary data.</text>
</comment>
<gene>
    <name evidence="1" type="ORF">B5F11_04050</name>
</gene>
<dbReference type="EMBL" id="NFKP01000003">
    <property type="protein sequence ID" value="OUP70622.1"/>
    <property type="molecule type" value="Genomic_DNA"/>
</dbReference>
<organism evidence="1 2">
    <name type="scientific">Anaerotruncus colihominis</name>
    <dbReference type="NCBI Taxonomy" id="169435"/>
    <lineage>
        <taxon>Bacteria</taxon>
        <taxon>Bacillati</taxon>
        <taxon>Bacillota</taxon>
        <taxon>Clostridia</taxon>
        <taxon>Eubacteriales</taxon>
        <taxon>Oscillospiraceae</taxon>
        <taxon>Anaerotruncus</taxon>
    </lineage>
</organism>
<protein>
    <recommendedName>
        <fullName evidence="3">Mannosyl-glycoprotein endo-beta-N-acetylglucosamidase-like domain-containing protein</fullName>
    </recommendedName>
</protein>
<name>A0A1Y4MUR1_9FIRM</name>
<dbReference type="Gene3D" id="1.10.530.10">
    <property type="match status" value="1"/>
</dbReference>
<accession>A0A1Y4MUR1</accession>
<proteinExistence type="predicted"/>
<evidence type="ECO:0000313" key="1">
    <source>
        <dbReference type="EMBL" id="OUP70622.1"/>
    </source>
</evidence>
<evidence type="ECO:0008006" key="3">
    <source>
        <dbReference type="Google" id="ProtNLM"/>
    </source>
</evidence>
<reference evidence="2" key="1">
    <citation type="submission" date="2017-04" db="EMBL/GenBank/DDBJ databases">
        <title>Function of individual gut microbiota members based on whole genome sequencing of pure cultures obtained from chicken caecum.</title>
        <authorList>
            <person name="Medvecky M."/>
            <person name="Cejkova D."/>
            <person name="Polansky O."/>
            <person name="Karasova D."/>
            <person name="Kubasova T."/>
            <person name="Cizek A."/>
            <person name="Rychlik I."/>
        </authorList>
    </citation>
    <scope>NUCLEOTIDE SEQUENCE [LARGE SCALE GENOMIC DNA]</scope>
    <source>
        <strain evidence="2">An175</strain>
    </source>
</reference>
<dbReference type="Proteomes" id="UP000196386">
    <property type="component" value="Unassembled WGS sequence"/>
</dbReference>
<evidence type="ECO:0000313" key="2">
    <source>
        <dbReference type="Proteomes" id="UP000196386"/>
    </source>
</evidence>
<dbReference type="AlphaFoldDB" id="A0A1Y4MUR1"/>